<feature type="domain" description="Transcription regulator PadR C-terminal" evidence="2">
    <location>
        <begin position="118"/>
        <end position="206"/>
    </location>
</feature>
<sequence length="208" mass="23250">MEHVPPHRGYRQQVAHHGVTAVTVLHMALDHAIMISLAERPGTGYELSRQFSTSLGHFWPATRQQIYRTLSRLHDGGLVTCEDVPQQGRPDKKIYTLSPTGEDALASWIAEPSAVPTLRDSLGVKLRGAEHGDLADVLTDVRHHRTVHAERLSLYRGYAVTQFPEATSDPTALTGRRLHQYLVLRGGIRMEEGFVAWCDEVLETLEKS</sequence>
<evidence type="ECO:0000259" key="2">
    <source>
        <dbReference type="Pfam" id="PF10400"/>
    </source>
</evidence>
<dbReference type="InterPro" id="IPR036390">
    <property type="entry name" value="WH_DNA-bd_sf"/>
</dbReference>
<dbReference type="eggNOG" id="COG1695">
    <property type="taxonomic scope" value="Bacteria"/>
</dbReference>
<accession>G0HBK3</accession>
<protein>
    <submittedName>
        <fullName evidence="3">PadR DNA-binding transcription regulator</fullName>
    </submittedName>
</protein>
<dbReference type="InterPro" id="IPR018309">
    <property type="entry name" value="Tscrpt_reg_PadR_C"/>
</dbReference>
<dbReference type="Pfam" id="PF10400">
    <property type="entry name" value="Vir_act_alpha_C"/>
    <property type="match status" value="1"/>
</dbReference>
<dbReference type="AlphaFoldDB" id="G0HBK3"/>
<feature type="domain" description="Transcription regulator PadR N-terminal" evidence="1">
    <location>
        <begin position="36"/>
        <end position="106"/>
    </location>
</feature>
<dbReference type="Pfam" id="PF03551">
    <property type="entry name" value="PadR"/>
    <property type="match status" value="1"/>
</dbReference>
<dbReference type="SUPFAM" id="SSF46785">
    <property type="entry name" value="Winged helix' DNA-binding domain"/>
    <property type="match status" value="1"/>
</dbReference>
<dbReference type="PANTHER" id="PTHR43252:SF4">
    <property type="entry name" value="TRANSCRIPTIONAL REGULATORY PROTEIN"/>
    <property type="match status" value="1"/>
</dbReference>
<dbReference type="GO" id="GO:0003677">
    <property type="term" value="F:DNA binding"/>
    <property type="evidence" value="ECO:0007669"/>
    <property type="project" value="UniProtKB-KW"/>
</dbReference>
<evidence type="ECO:0000313" key="4">
    <source>
        <dbReference type="Proteomes" id="UP000006659"/>
    </source>
</evidence>
<dbReference type="InterPro" id="IPR036388">
    <property type="entry name" value="WH-like_DNA-bd_sf"/>
</dbReference>
<dbReference type="HOGENOM" id="CLU_089258_1_4_11"/>
<name>G0HBK3_CORVD</name>
<gene>
    <name evidence="3" type="ordered locus">CVAR_1764</name>
</gene>
<dbReference type="InterPro" id="IPR005149">
    <property type="entry name" value="Tscrpt_reg_PadR_N"/>
</dbReference>
<organism evidence="3 4">
    <name type="scientific">Corynebacterium variabile (strain DSM 44702 / CIP 107183 / JCM 12073 / NCIMB 30131)</name>
    <name type="common">Corynebacterium mooreparkense</name>
    <dbReference type="NCBI Taxonomy" id="858619"/>
    <lineage>
        <taxon>Bacteria</taxon>
        <taxon>Bacillati</taxon>
        <taxon>Actinomycetota</taxon>
        <taxon>Actinomycetes</taxon>
        <taxon>Mycobacteriales</taxon>
        <taxon>Corynebacteriaceae</taxon>
        <taxon>Corynebacterium</taxon>
    </lineage>
</organism>
<dbReference type="Gene3D" id="6.10.140.190">
    <property type="match status" value="1"/>
</dbReference>
<dbReference type="Proteomes" id="UP000006659">
    <property type="component" value="Chromosome"/>
</dbReference>
<evidence type="ECO:0000313" key="3">
    <source>
        <dbReference type="EMBL" id="AEK37116.1"/>
    </source>
</evidence>
<dbReference type="PANTHER" id="PTHR43252">
    <property type="entry name" value="TRANSCRIPTIONAL REGULATOR YQJI"/>
    <property type="match status" value="1"/>
</dbReference>
<proteinExistence type="predicted"/>
<keyword evidence="3" id="KW-0238">DNA-binding</keyword>
<reference evidence="3 4" key="1">
    <citation type="journal article" date="2011" name="BMC Genomics">
        <title>Complete genome sequence of Corynebacterium variabile DSM 44702 isolated from the surface of smear-ripened cheeses and insights into cheese ripening and flavor generation.</title>
        <authorList>
            <person name="Schroeder J."/>
            <person name="Maus I."/>
            <person name="Trost E."/>
            <person name="Tauch A."/>
        </authorList>
    </citation>
    <scope>NUCLEOTIDE SEQUENCE [LARGE SCALE GENOMIC DNA]</scope>
    <source>
        <strain evidence="4">DSM 44702 / JCM 12073 / NCIMB 30131</strain>
    </source>
</reference>
<dbReference type="KEGG" id="cva:CVAR_1764"/>
<dbReference type="STRING" id="858619.CVAR_1764"/>
<dbReference type="Gene3D" id="1.10.10.10">
    <property type="entry name" value="Winged helix-like DNA-binding domain superfamily/Winged helix DNA-binding domain"/>
    <property type="match status" value="1"/>
</dbReference>
<evidence type="ECO:0000259" key="1">
    <source>
        <dbReference type="Pfam" id="PF03551"/>
    </source>
</evidence>
<dbReference type="EMBL" id="CP002917">
    <property type="protein sequence ID" value="AEK37116.1"/>
    <property type="molecule type" value="Genomic_DNA"/>
</dbReference>